<evidence type="ECO:0000313" key="1">
    <source>
        <dbReference type="EMBL" id="HEM66301.1"/>
    </source>
</evidence>
<sequence length="271" mass="30587">MSKVVGELAQLPLEESVKLVVRKFIAPDFDRVFEVVNRVLCVAPHPDDCEFGVGGTIASLSRKGKRVYMVIATDGSLGTSDPAIAPQRLAEVRRQEQEEAASVLGVEKVMWLGYRDGYMPYDKEARTKLITLIRLLKPELVFAPDAWLPYEAHLDHRNTGLVTAEAVLFASLPHYTEENLIIGLEPWHVSYIAFYYTSRPNTFYDITDTIEVKLEALKAHKSQVSSNWGYWEALLRYLAILYGKKIGVKYAEAFKLLPTSLLHAIPFTEIV</sequence>
<dbReference type="PANTHER" id="PTHR12993">
    <property type="entry name" value="N-ACETYLGLUCOSAMINYL-PHOSPHATIDYLINOSITOL DE-N-ACETYLASE-RELATED"/>
    <property type="match status" value="1"/>
</dbReference>
<accession>A0A7J2U0K5</accession>
<comment type="caution">
    <text evidence="1">The sequence shown here is derived from an EMBL/GenBank/DDBJ whole genome shotgun (WGS) entry which is preliminary data.</text>
</comment>
<dbReference type="Pfam" id="PF02585">
    <property type="entry name" value="PIG-L"/>
    <property type="match status" value="1"/>
</dbReference>
<dbReference type="InterPro" id="IPR003737">
    <property type="entry name" value="GlcNAc_PI_deacetylase-related"/>
</dbReference>
<dbReference type="AlphaFoldDB" id="A0A7J2U0K5"/>
<protein>
    <submittedName>
        <fullName evidence="1">PIG-L family deacetylase</fullName>
    </submittedName>
</protein>
<dbReference type="SUPFAM" id="SSF102588">
    <property type="entry name" value="LmbE-like"/>
    <property type="match status" value="1"/>
</dbReference>
<reference evidence="1" key="1">
    <citation type="journal article" date="2020" name="mSystems">
        <title>Genome- and Community-Level Interaction Insights into Carbon Utilization and Element Cycling Functions of Hydrothermarchaeota in Hydrothermal Sediment.</title>
        <authorList>
            <person name="Zhou Z."/>
            <person name="Liu Y."/>
            <person name="Xu W."/>
            <person name="Pan J."/>
            <person name="Luo Z.H."/>
            <person name="Li M."/>
        </authorList>
    </citation>
    <scope>NUCLEOTIDE SEQUENCE [LARGE SCALE GENOMIC DNA]</scope>
    <source>
        <strain evidence="1">SpSt-125</strain>
    </source>
</reference>
<dbReference type="PANTHER" id="PTHR12993:SF11">
    <property type="entry name" value="N-ACETYLGLUCOSAMINYL-PHOSPHATIDYLINOSITOL DE-N-ACETYLASE"/>
    <property type="match status" value="1"/>
</dbReference>
<dbReference type="EMBL" id="DSEU01000008">
    <property type="protein sequence ID" value="HEM66301.1"/>
    <property type="molecule type" value="Genomic_DNA"/>
</dbReference>
<dbReference type="InterPro" id="IPR024078">
    <property type="entry name" value="LmbE-like_dom_sf"/>
</dbReference>
<dbReference type="GO" id="GO:0016811">
    <property type="term" value="F:hydrolase activity, acting on carbon-nitrogen (but not peptide) bonds, in linear amides"/>
    <property type="evidence" value="ECO:0007669"/>
    <property type="project" value="TreeGrafter"/>
</dbReference>
<proteinExistence type="predicted"/>
<gene>
    <name evidence="1" type="ORF">ENO26_01820</name>
</gene>
<organism evidence="1">
    <name type="scientific">Ignisphaera aggregans</name>
    <dbReference type="NCBI Taxonomy" id="334771"/>
    <lineage>
        <taxon>Archaea</taxon>
        <taxon>Thermoproteota</taxon>
        <taxon>Thermoprotei</taxon>
        <taxon>Desulfurococcales</taxon>
        <taxon>Desulfurococcaceae</taxon>
        <taxon>Ignisphaera</taxon>
    </lineage>
</organism>
<name>A0A7J2U0K5_9CREN</name>
<dbReference type="Gene3D" id="3.40.50.10320">
    <property type="entry name" value="LmbE-like"/>
    <property type="match status" value="1"/>
</dbReference>